<keyword evidence="3" id="KW-1185">Reference proteome</keyword>
<dbReference type="Gene3D" id="3.40.50.1820">
    <property type="entry name" value="alpha/beta hydrolase"/>
    <property type="match status" value="1"/>
</dbReference>
<dbReference type="InterPro" id="IPR029058">
    <property type="entry name" value="AB_hydrolase_fold"/>
</dbReference>
<name>F2NIK9_DESAR</name>
<dbReference type="HOGENOM" id="CLU_029375_2_2_7"/>
<keyword evidence="2" id="KW-0378">Hydrolase</keyword>
<gene>
    <name evidence="2" type="ordered locus">Desac_2669</name>
</gene>
<dbReference type="KEGG" id="dao:Desac_2669"/>
<feature type="domain" description="Serine aminopeptidase S33" evidence="1">
    <location>
        <begin position="69"/>
        <end position="172"/>
    </location>
</feature>
<dbReference type="PANTHER" id="PTHR12277">
    <property type="entry name" value="ALPHA/BETA HYDROLASE DOMAIN-CONTAINING PROTEIN"/>
    <property type="match status" value="1"/>
</dbReference>
<dbReference type="OrthoDB" id="9777090at2"/>
<organism evidence="2 3">
    <name type="scientific">Desulfobacca acetoxidans (strain ATCC 700848 / DSM 11109 / ASRB2)</name>
    <dbReference type="NCBI Taxonomy" id="880072"/>
    <lineage>
        <taxon>Bacteria</taxon>
        <taxon>Pseudomonadati</taxon>
        <taxon>Thermodesulfobacteriota</taxon>
        <taxon>Desulfobaccia</taxon>
        <taxon>Desulfobaccales</taxon>
        <taxon>Desulfobaccaceae</taxon>
        <taxon>Desulfobacca</taxon>
    </lineage>
</organism>
<dbReference type="SUPFAM" id="SSF53474">
    <property type="entry name" value="alpha/beta-Hydrolases"/>
    <property type="match status" value="1"/>
</dbReference>
<dbReference type="InterPro" id="IPR022742">
    <property type="entry name" value="Hydrolase_4"/>
</dbReference>
<dbReference type="eggNOG" id="COG1073">
    <property type="taxonomic scope" value="Bacteria"/>
</dbReference>
<evidence type="ECO:0000259" key="1">
    <source>
        <dbReference type="Pfam" id="PF12146"/>
    </source>
</evidence>
<sequence>MVETLKISPQRDFSKFDRPEILQVLFHPRPELGGLFGGGGGMGQDILIPVADGLKIGGRLHLGGQDHPNILFFHGNGEIVADYDELGPFYNRLGINFLPVDYRGYGRSGGQPTISAMMQDCHPILKYIEDWLREHGYTGPLLVMGRSLGSASALELAANYSERLAGLILESGFAFAGPLLRLLGVDPDAIGFQEEAGFNHIAKIETWQKPLLVIHAEFDHIIPLSDGRALYDACPATDKTFVKIPGANHNDLFYRGMEQYLTALTLFVKKASSGKKGDIFK</sequence>
<reference evidence="2 3" key="1">
    <citation type="journal article" date="2011" name="Stand. Genomic Sci.">
        <title>Complete genome sequence of the acetate-degrading sulfate reducer Desulfobacca acetoxidans type strain (ASRB2).</title>
        <authorList>
            <person name="Goker M."/>
            <person name="Teshima H."/>
            <person name="Lapidus A."/>
            <person name="Nolan M."/>
            <person name="Lucas S."/>
            <person name="Hammon N."/>
            <person name="Deshpande S."/>
            <person name="Cheng J.F."/>
            <person name="Tapia R."/>
            <person name="Han C."/>
            <person name="Goodwin L."/>
            <person name="Pitluck S."/>
            <person name="Huntemann M."/>
            <person name="Liolios K."/>
            <person name="Ivanova N."/>
            <person name="Pagani I."/>
            <person name="Mavromatis K."/>
            <person name="Ovchinikova G."/>
            <person name="Pati A."/>
            <person name="Chen A."/>
            <person name="Palaniappan K."/>
            <person name="Land M."/>
            <person name="Hauser L."/>
            <person name="Brambilla E.M."/>
            <person name="Rohde M."/>
            <person name="Spring S."/>
            <person name="Detter J.C."/>
            <person name="Woyke T."/>
            <person name="Bristow J."/>
            <person name="Eisen J.A."/>
            <person name="Markowitz V."/>
            <person name="Hugenholtz P."/>
            <person name="Kyrpides N.C."/>
            <person name="Klenk H.P."/>
        </authorList>
    </citation>
    <scope>NUCLEOTIDE SEQUENCE [LARGE SCALE GENOMIC DNA]</scope>
    <source>
        <strain evidence="3">ATCC 700848 / DSM 11109 / ASRB2</strain>
    </source>
</reference>
<dbReference type="Pfam" id="PF12146">
    <property type="entry name" value="Hydrolase_4"/>
    <property type="match status" value="1"/>
</dbReference>
<dbReference type="STRING" id="880072.Desac_2669"/>
<dbReference type="GO" id="GO:0016787">
    <property type="term" value="F:hydrolase activity"/>
    <property type="evidence" value="ECO:0007669"/>
    <property type="project" value="UniProtKB-KW"/>
</dbReference>
<evidence type="ECO:0000313" key="3">
    <source>
        <dbReference type="Proteomes" id="UP000000483"/>
    </source>
</evidence>
<dbReference type="Proteomes" id="UP000000483">
    <property type="component" value="Chromosome"/>
</dbReference>
<accession>F2NIK9</accession>
<dbReference type="EMBL" id="CP002629">
    <property type="protein sequence ID" value="AEB10484.1"/>
    <property type="molecule type" value="Genomic_DNA"/>
</dbReference>
<protein>
    <submittedName>
        <fullName evidence="2">Alpha/beta hydrolase fold protein</fullName>
    </submittedName>
</protein>
<proteinExistence type="predicted"/>
<dbReference type="AlphaFoldDB" id="F2NIK9"/>
<evidence type="ECO:0000313" key="2">
    <source>
        <dbReference type="EMBL" id="AEB10484.1"/>
    </source>
</evidence>
<dbReference type="RefSeq" id="WP_013707593.1">
    <property type="nucleotide sequence ID" value="NC_015388.1"/>
</dbReference>
<reference evidence="3" key="2">
    <citation type="submission" date="2011-03" db="EMBL/GenBank/DDBJ databases">
        <title>The complete genome of Desulfobacca acetoxidans DSM 11109.</title>
        <authorList>
            <consortium name="US DOE Joint Genome Institute (JGI-PGF)"/>
            <person name="Lucas S."/>
            <person name="Copeland A."/>
            <person name="Lapidus A."/>
            <person name="Bruce D."/>
            <person name="Goodwin L."/>
            <person name="Pitluck S."/>
            <person name="Peters L."/>
            <person name="Kyrpides N."/>
            <person name="Mavromatis K."/>
            <person name="Ivanova N."/>
            <person name="Ovchinnikova G."/>
            <person name="Teshima H."/>
            <person name="Detter J.C."/>
            <person name="Han C."/>
            <person name="Land M."/>
            <person name="Hauser L."/>
            <person name="Markowitz V."/>
            <person name="Cheng J.-F."/>
            <person name="Hugenholtz P."/>
            <person name="Woyke T."/>
            <person name="Wu D."/>
            <person name="Spring S."/>
            <person name="Schueler E."/>
            <person name="Brambilla E."/>
            <person name="Klenk H.-P."/>
            <person name="Eisen J.A."/>
        </authorList>
    </citation>
    <scope>NUCLEOTIDE SEQUENCE [LARGE SCALE GENOMIC DNA]</scope>
    <source>
        <strain evidence="3">ATCC 700848 / DSM 11109 / ASRB2</strain>
    </source>
</reference>